<reference evidence="1" key="2">
    <citation type="submission" date="2020-02" db="EMBL/GenBank/DDBJ databases">
        <authorList>
            <person name="Matsumoto Y."/>
            <person name="Motooka D."/>
            <person name="Nakamura S."/>
        </authorList>
    </citation>
    <scope>NUCLEOTIDE SEQUENCE</scope>
    <source>
        <strain evidence="1">JCM 13671</strain>
    </source>
</reference>
<dbReference type="Proteomes" id="UP000466931">
    <property type="component" value="Chromosome"/>
</dbReference>
<gene>
    <name evidence="1" type="ORF">MCNF_16000</name>
</gene>
<organism evidence="1 2">
    <name type="scientific">Mycolicibacterium confluentis</name>
    <dbReference type="NCBI Taxonomy" id="28047"/>
    <lineage>
        <taxon>Bacteria</taxon>
        <taxon>Bacillati</taxon>
        <taxon>Actinomycetota</taxon>
        <taxon>Actinomycetes</taxon>
        <taxon>Mycobacteriales</taxon>
        <taxon>Mycobacteriaceae</taxon>
        <taxon>Mycolicibacterium</taxon>
    </lineage>
</organism>
<evidence type="ECO:0000313" key="2">
    <source>
        <dbReference type="Proteomes" id="UP000466931"/>
    </source>
</evidence>
<proteinExistence type="predicted"/>
<sequence>MMAPGGTDEVVGELDVIAVGFLGSEFAEPTYAGWPIERRLDAYLRRIRRLTSVDHHNGSVYEALLDRVMAHIGRARRAGHRAAGS</sequence>
<dbReference type="RefSeq" id="WP_085152421.1">
    <property type="nucleotide sequence ID" value="NZ_AP022612.1"/>
</dbReference>
<evidence type="ECO:0000313" key="1">
    <source>
        <dbReference type="EMBL" id="BBZ32995.1"/>
    </source>
</evidence>
<dbReference type="OrthoDB" id="4733078at2"/>
<dbReference type="EMBL" id="AP022612">
    <property type="protein sequence ID" value="BBZ32995.1"/>
    <property type="molecule type" value="Genomic_DNA"/>
</dbReference>
<name>A0A7I7XUR2_9MYCO</name>
<keyword evidence="2" id="KW-1185">Reference proteome</keyword>
<accession>A0A7I7XUR2</accession>
<reference evidence="1" key="1">
    <citation type="journal article" date="2019" name="Emerg. Microbes Infect.">
        <title>Comprehensive subspecies identification of 175 nontuberculous mycobacteria species based on 7547 genomic profiles.</title>
        <authorList>
            <person name="Matsumoto Y."/>
            <person name="Kinjo T."/>
            <person name="Motooka D."/>
            <person name="Nabeya D."/>
            <person name="Jung N."/>
            <person name="Uechi K."/>
            <person name="Horii T."/>
            <person name="Iida T."/>
            <person name="Fujita J."/>
            <person name="Nakamura S."/>
        </authorList>
    </citation>
    <scope>NUCLEOTIDE SEQUENCE [LARGE SCALE GENOMIC DNA]</scope>
    <source>
        <strain evidence="1">JCM 13671</strain>
    </source>
</reference>
<protein>
    <submittedName>
        <fullName evidence="1">Uncharacterized protein</fullName>
    </submittedName>
</protein>
<dbReference type="AlphaFoldDB" id="A0A7I7XUR2"/>